<dbReference type="Pfam" id="PF03690">
    <property type="entry name" value="MYG1_exonuc"/>
    <property type="match status" value="1"/>
</dbReference>
<protein>
    <recommendedName>
        <fullName evidence="4">Metal-dependent hydrolase</fullName>
    </recommendedName>
</protein>
<dbReference type="PANTHER" id="PTHR11215:SF1">
    <property type="entry name" value="MYG1 EXONUCLEASE"/>
    <property type="match status" value="1"/>
</dbReference>
<dbReference type="AlphaFoldDB" id="A0A1G2UWF0"/>
<evidence type="ECO:0000313" key="2">
    <source>
        <dbReference type="EMBL" id="OHB13701.1"/>
    </source>
</evidence>
<reference evidence="2 3" key="1">
    <citation type="journal article" date="2016" name="Nat. Commun.">
        <title>Thousands of microbial genomes shed light on interconnected biogeochemical processes in an aquifer system.</title>
        <authorList>
            <person name="Anantharaman K."/>
            <person name="Brown C.T."/>
            <person name="Hug L.A."/>
            <person name="Sharon I."/>
            <person name="Castelle C.J."/>
            <person name="Probst A.J."/>
            <person name="Thomas B.C."/>
            <person name="Singh A."/>
            <person name="Wilkins M.J."/>
            <person name="Karaoz U."/>
            <person name="Brodie E.L."/>
            <person name="Williams K.H."/>
            <person name="Hubbard S.S."/>
            <person name="Banfield J.F."/>
        </authorList>
    </citation>
    <scope>NUCLEOTIDE SEQUENCE [LARGE SCALE GENOMIC DNA]</scope>
</reference>
<dbReference type="GO" id="GO:0005737">
    <property type="term" value="C:cytoplasm"/>
    <property type="evidence" value="ECO:0007669"/>
    <property type="project" value="TreeGrafter"/>
</dbReference>
<organism evidence="2 3">
    <name type="scientific">Candidatus Zambryskibacteria bacterium RIFCSPLOWO2_12_FULL_45_14</name>
    <dbReference type="NCBI Taxonomy" id="1802778"/>
    <lineage>
        <taxon>Bacteria</taxon>
        <taxon>Candidatus Zambryskiibacteriota</taxon>
    </lineage>
</organism>
<comment type="caution">
    <text evidence="2">The sequence shown here is derived from an EMBL/GenBank/DDBJ whole genome shotgun (WGS) entry which is preliminary data.</text>
</comment>
<evidence type="ECO:0000313" key="3">
    <source>
        <dbReference type="Proteomes" id="UP000178288"/>
    </source>
</evidence>
<name>A0A1G2UWF0_9BACT</name>
<gene>
    <name evidence="2" type="ORF">A3G05_02105</name>
</gene>
<evidence type="ECO:0000256" key="1">
    <source>
        <dbReference type="ARBA" id="ARBA00010105"/>
    </source>
</evidence>
<dbReference type="PANTHER" id="PTHR11215">
    <property type="entry name" value="METAL DEPENDENT HYDROLASE - RELATED"/>
    <property type="match status" value="1"/>
</dbReference>
<dbReference type="Proteomes" id="UP000178288">
    <property type="component" value="Unassembled WGS sequence"/>
</dbReference>
<dbReference type="InterPro" id="IPR003226">
    <property type="entry name" value="MYG1_exonuclease"/>
</dbReference>
<proteinExistence type="inferred from homology"/>
<comment type="similarity">
    <text evidence="1">Belongs to the MYG1 family.</text>
</comment>
<evidence type="ECO:0008006" key="4">
    <source>
        <dbReference type="Google" id="ProtNLM"/>
    </source>
</evidence>
<sequence length="295" mass="33529">MKIVTHDAKFHTDDVLAVATLLILYPDAEVIRTRDEEIIKTADLVVDVGQVYDAGHNRFDHHQVGGAGKRENGIQYASAGLVWKKFGEKVSGSREVAEKIDRMIIQLVDAADNGQDIISITIPDLFPFTINGIVDQYRPTWKEEQNWDERFTEAVRWAQTIIKREIKIVADMLEGAKVVEKLYKESLDKKIIVIDREHDFGRETVMNTLVKFPEPIYAVLYRGDTESWQVLAIRKSLVTFESRKALPEAWRAKRDTELEVASNVLGALYCHRSGFMCTVKSQEGALNLARIALNQ</sequence>
<accession>A0A1G2UWF0</accession>
<dbReference type="EMBL" id="MHWV01000023">
    <property type="protein sequence ID" value="OHB13701.1"/>
    <property type="molecule type" value="Genomic_DNA"/>
</dbReference>